<dbReference type="AlphaFoldDB" id="A0AAD9UM78"/>
<proteinExistence type="predicted"/>
<feature type="compositionally biased region" description="Basic and acidic residues" evidence="1">
    <location>
        <begin position="31"/>
        <end position="60"/>
    </location>
</feature>
<organism evidence="2 3">
    <name type="scientific">Babesia duncani</name>
    <dbReference type="NCBI Taxonomy" id="323732"/>
    <lineage>
        <taxon>Eukaryota</taxon>
        <taxon>Sar</taxon>
        <taxon>Alveolata</taxon>
        <taxon>Apicomplexa</taxon>
        <taxon>Aconoidasida</taxon>
        <taxon>Piroplasmida</taxon>
        <taxon>Babesiidae</taxon>
        <taxon>Babesia</taxon>
    </lineage>
</organism>
<dbReference type="KEGG" id="bdw:94338442"/>
<comment type="caution">
    <text evidence="2">The sequence shown here is derived from an EMBL/GenBank/DDBJ whole genome shotgun (WGS) entry which is preliminary data.</text>
</comment>
<evidence type="ECO:0000256" key="1">
    <source>
        <dbReference type="SAM" id="MobiDB-lite"/>
    </source>
</evidence>
<dbReference type="Proteomes" id="UP001214638">
    <property type="component" value="Unassembled WGS sequence"/>
</dbReference>
<keyword evidence="3" id="KW-1185">Reference proteome</keyword>
<feature type="compositionally biased region" description="Basic residues" evidence="1">
    <location>
        <begin position="78"/>
        <end position="97"/>
    </location>
</feature>
<gene>
    <name evidence="2" type="ORF">BdWA1_004149</name>
</gene>
<accession>A0AAD9UM78</accession>
<evidence type="ECO:0000313" key="3">
    <source>
        <dbReference type="Proteomes" id="UP001214638"/>
    </source>
</evidence>
<protein>
    <submittedName>
        <fullName evidence="2">Uncharacterized protein</fullName>
    </submittedName>
</protein>
<sequence length="117" mass="13398">MTEPEKSPVIKLGKNFNVLKMLKAKQINAKQPKDKMALTEKPDGEGNEKAEENNKQIAKLEEEEETTIKGQMAGYKENRKKKPKTLIKKGFKQRPKTLKNSDESTLNDKKLSQLRKT</sequence>
<dbReference type="EMBL" id="JALLKP010000139">
    <property type="protein sequence ID" value="KAK2194382.1"/>
    <property type="molecule type" value="Genomic_DNA"/>
</dbReference>
<dbReference type="GeneID" id="94338442"/>
<evidence type="ECO:0000313" key="2">
    <source>
        <dbReference type="EMBL" id="KAK2194382.1"/>
    </source>
</evidence>
<feature type="region of interest" description="Disordered" evidence="1">
    <location>
        <begin position="27"/>
        <end position="117"/>
    </location>
</feature>
<reference evidence="2" key="1">
    <citation type="journal article" date="2023" name="Nat. Microbiol.">
        <title>Babesia duncani multi-omics identifies virulence factors and drug targets.</title>
        <authorList>
            <person name="Singh P."/>
            <person name="Lonardi S."/>
            <person name="Liang Q."/>
            <person name="Vydyam P."/>
            <person name="Khabirova E."/>
            <person name="Fang T."/>
            <person name="Gihaz S."/>
            <person name="Thekkiniath J."/>
            <person name="Munshi M."/>
            <person name="Abel S."/>
            <person name="Ciampossin L."/>
            <person name="Batugedara G."/>
            <person name="Gupta M."/>
            <person name="Lu X.M."/>
            <person name="Lenz T."/>
            <person name="Chakravarty S."/>
            <person name="Cornillot E."/>
            <person name="Hu Y."/>
            <person name="Ma W."/>
            <person name="Gonzalez L.M."/>
            <person name="Sanchez S."/>
            <person name="Estrada K."/>
            <person name="Sanchez-Flores A."/>
            <person name="Montero E."/>
            <person name="Harb O.S."/>
            <person name="Le Roch K.G."/>
            <person name="Mamoun C.B."/>
        </authorList>
    </citation>
    <scope>NUCLEOTIDE SEQUENCE</scope>
    <source>
        <strain evidence="2">WA1</strain>
    </source>
</reference>
<dbReference type="RefSeq" id="XP_067801229.1">
    <property type="nucleotide sequence ID" value="XM_067949151.1"/>
</dbReference>
<feature type="compositionally biased region" description="Basic and acidic residues" evidence="1">
    <location>
        <begin position="99"/>
        <end position="111"/>
    </location>
</feature>
<name>A0AAD9UM78_9APIC</name>